<keyword evidence="1" id="KW-0812">Transmembrane</keyword>
<dbReference type="EMBL" id="CP037423">
    <property type="protein sequence ID" value="QDV44564.1"/>
    <property type="molecule type" value="Genomic_DNA"/>
</dbReference>
<evidence type="ECO:0000313" key="3">
    <source>
        <dbReference type="Proteomes" id="UP000319004"/>
    </source>
</evidence>
<proteinExistence type="predicted"/>
<dbReference type="Proteomes" id="UP000319004">
    <property type="component" value="Chromosome"/>
</dbReference>
<dbReference type="RefSeq" id="WP_197455262.1">
    <property type="nucleotide sequence ID" value="NZ_CP037423.1"/>
</dbReference>
<keyword evidence="3" id="KW-1185">Reference proteome</keyword>
<evidence type="ECO:0000256" key="1">
    <source>
        <dbReference type="SAM" id="Phobius"/>
    </source>
</evidence>
<name>A0A518HUS3_9BACT</name>
<keyword evidence="2" id="KW-0067">ATP-binding</keyword>
<dbReference type="KEGG" id="snep:Enr13x_44300"/>
<reference evidence="2 3" key="1">
    <citation type="submission" date="2019-03" db="EMBL/GenBank/DDBJ databases">
        <title>Deep-cultivation of Planctomycetes and their phenomic and genomic characterization uncovers novel biology.</title>
        <authorList>
            <person name="Wiegand S."/>
            <person name="Jogler M."/>
            <person name="Boedeker C."/>
            <person name="Pinto D."/>
            <person name="Vollmers J."/>
            <person name="Rivas-Marin E."/>
            <person name="Kohn T."/>
            <person name="Peeters S.H."/>
            <person name="Heuer A."/>
            <person name="Rast P."/>
            <person name="Oberbeckmann S."/>
            <person name="Bunk B."/>
            <person name="Jeske O."/>
            <person name="Meyerdierks A."/>
            <person name="Storesund J.E."/>
            <person name="Kallscheuer N."/>
            <person name="Luecker S."/>
            <person name="Lage O.M."/>
            <person name="Pohl T."/>
            <person name="Merkel B.J."/>
            <person name="Hornburger P."/>
            <person name="Mueller R.-W."/>
            <person name="Bruemmer F."/>
            <person name="Labrenz M."/>
            <person name="Spormann A.M."/>
            <person name="Op den Camp H."/>
            <person name="Overmann J."/>
            <person name="Amann R."/>
            <person name="Jetten M.S.M."/>
            <person name="Mascher T."/>
            <person name="Medema M.H."/>
            <person name="Devos D.P."/>
            <person name="Kaster A.-K."/>
            <person name="Ovreas L."/>
            <person name="Rohde M."/>
            <person name="Galperin M.Y."/>
            <person name="Jogler C."/>
        </authorList>
    </citation>
    <scope>NUCLEOTIDE SEQUENCE [LARGE SCALE GENOMIC DNA]</scope>
    <source>
        <strain evidence="2 3">Enr13</strain>
    </source>
</reference>
<evidence type="ECO:0000313" key="2">
    <source>
        <dbReference type="EMBL" id="QDV44564.1"/>
    </source>
</evidence>
<gene>
    <name evidence="2" type="ORF">Enr13x_44300</name>
</gene>
<dbReference type="GO" id="GO:0005524">
    <property type="term" value="F:ATP binding"/>
    <property type="evidence" value="ECO:0007669"/>
    <property type="project" value="UniProtKB-KW"/>
</dbReference>
<dbReference type="AlphaFoldDB" id="A0A518HUS3"/>
<keyword evidence="1" id="KW-1133">Transmembrane helix</keyword>
<keyword evidence="1" id="KW-0472">Membrane</keyword>
<sequence>MSITDTLRTALRALKKNEMRAVLTVIGVVICIAAVTTIVSIGRDAMSWL</sequence>
<keyword evidence="2" id="KW-0547">Nucleotide-binding</keyword>
<organism evidence="2 3">
    <name type="scientific">Stieleria neptunia</name>
    <dbReference type="NCBI Taxonomy" id="2527979"/>
    <lineage>
        <taxon>Bacteria</taxon>
        <taxon>Pseudomonadati</taxon>
        <taxon>Planctomycetota</taxon>
        <taxon>Planctomycetia</taxon>
        <taxon>Pirellulales</taxon>
        <taxon>Pirellulaceae</taxon>
        <taxon>Stieleria</taxon>
    </lineage>
</organism>
<feature type="transmembrane region" description="Helical" evidence="1">
    <location>
        <begin position="21"/>
        <end position="42"/>
    </location>
</feature>
<protein>
    <submittedName>
        <fullName evidence="2">Macrolide transporter ATP-binding /permease protein</fullName>
    </submittedName>
</protein>
<accession>A0A518HUS3</accession>